<proteinExistence type="inferred from homology"/>
<dbReference type="Proteomes" id="UP001293593">
    <property type="component" value="Unassembled WGS sequence"/>
</dbReference>
<protein>
    <submittedName>
        <fullName evidence="2">Uncharacterized protein</fullName>
    </submittedName>
</protein>
<dbReference type="EMBL" id="JAWXYG010000010">
    <property type="protein sequence ID" value="KAK4260160.1"/>
    <property type="molecule type" value="Genomic_DNA"/>
</dbReference>
<evidence type="ECO:0000256" key="1">
    <source>
        <dbReference type="ARBA" id="ARBA00006974"/>
    </source>
</evidence>
<dbReference type="Pfam" id="PF02519">
    <property type="entry name" value="Auxin_inducible"/>
    <property type="match status" value="1"/>
</dbReference>
<organism evidence="2 3">
    <name type="scientific">Acacia crassicarpa</name>
    <name type="common">northern wattle</name>
    <dbReference type="NCBI Taxonomy" id="499986"/>
    <lineage>
        <taxon>Eukaryota</taxon>
        <taxon>Viridiplantae</taxon>
        <taxon>Streptophyta</taxon>
        <taxon>Embryophyta</taxon>
        <taxon>Tracheophyta</taxon>
        <taxon>Spermatophyta</taxon>
        <taxon>Magnoliopsida</taxon>
        <taxon>eudicotyledons</taxon>
        <taxon>Gunneridae</taxon>
        <taxon>Pentapetalae</taxon>
        <taxon>rosids</taxon>
        <taxon>fabids</taxon>
        <taxon>Fabales</taxon>
        <taxon>Fabaceae</taxon>
        <taxon>Caesalpinioideae</taxon>
        <taxon>mimosoid clade</taxon>
        <taxon>Acacieae</taxon>
        <taxon>Acacia</taxon>
    </lineage>
</organism>
<dbReference type="InterPro" id="IPR003676">
    <property type="entry name" value="SAUR_fam"/>
</dbReference>
<name>A0AAE1IY96_9FABA</name>
<dbReference type="PANTHER" id="PTHR31374:SF198">
    <property type="entry name" value="AUXIN-RESPONSIVE PROTEIN SAUR72"/>
    <property type="match status" value="1"/>
</dbReference>
<reference evidence="2" key="1">
    <citation type="submission" date="2023-10" db="EMBL/GenBank/DDBJ databases">
        <title>Chromosome-level genome of the transformable northern wattle, Acacia crassicarpa.</title>
        <authorList>
            <person name="Massaro I."/>
            <person name="Sinha N.R."/>
            <person name="Poethig S."/>
            <person name="Leichty A.R."/>
        </authorList>
    </citation>
    <scope>NUCLEOTIDE SEQUENCE</scope>
    <source>
        <strain evidence="2">Acra3RX</strain>
        <tissue evidence="2">Leaf</tissue>
    </source>
</reference>
<comment type="similarity">
    <text evidence="1">Belongs to the ARG7 family.</text>
</comment>
<evidence type="ECO:0000313" key="3">
    <source>
        <dbReference type="Proteomes" id="UP001293593"/>
    </source>
</evidence>
<keyword evidence="3" id="KW-1185">Reference proteome</keyword>
<dbReference type="GO" id="GO:0009733">
    <property type="term" value="P:response to auxin"/>
    <property type="evidence" value="ECO:0007669"/>
    <property type="project" value="InterPro"/>
</dbReference>
<dbReference type="AlphaFoldDB" id="A0AAE1IY96"/>
<evidence type="ECO:0000313" key="2">
    <source>
        <dbReference type="EMBL" id="KAK4260160.1"/>
    </source>
</evidence>
<gene>
    <name evidence="2" type="ORF">QN277_003310</name>
</gene>
<sequence length="86" mass="9883">MERIMSDCSVLGDKMERFVVSADLLNYPIFVKLLNKSVQEYGYEQQGVLRITYHVFVFEGVLEALHEDGGRVIHDLLRSPSSKDFC</sequence>
<dbReference type="PANTHER" id="PTHR31374">
    <property type="entry name" value="AUXIN-INDUCED PROTEIN-LIKE-RELATED"/>
    <property type="match status" value="1"/>
</dbReference>
<accession>A0AAE1IY96</accession>
<comment type="caution">
    <text evidence="2">The sequence shown here is derived from an EMBL/GenBank/DDBJ whole genome shotgun (WGS) entry which is preliminary data.</text>
</comment>